<gene>
    <name evidence="7" type="ORF">CAAN4_E03070</name>
</gene>
<evidence type="ECO:0000313" key="8">
    <source>
        <dbReference type="Proteomes" id="UP001497600"/>
    </source>
</evidence>
<evidence type="ECO:0000313" key="7">
    <source>
        <dbReference type="EMBL" id="CAK7906921.1"/>
    </source>
</evidence>
<evidence type="ECO:0000256" key="4">
    <source>
        <dbReference type="ARBA" id="ARBA00022827"/>
    </source>
</evidence>
<comment type="similarity">
    <text evidence="2">Belongs to the DAMOX/DASOX family.</text>
</comment>
<dbReference type="InterPro" id="IPR006076">
    <property type="entry name" value="FAD-dep_OxRdtase"/>
</dbReference>
<dbReference type="SUPFAM" id="SSF54373">
    <property type="entry name" value="FAD-linked reductases, C-terminal domain"/>
    <property type="match status" value="1"/>
</dbReference>
<dbReference type="PANTHER" id="PTHR11530">
    <property type="entry name" value="D-AMINO ACID OXIDASE"/>
    <property type="match status" value="1"/>
</dbReference>
<reference evidence="7 8" key="1">
    <citation type="submission" date="2024-01" db="EMBL/GenBank/DDBJ databases">
        <authorList>
            <consortium name="Genoscope - CEA"/>
            <person name="William W."/>
        </authorList>
    </citation>
    <scope>NUCLEOTIDE SEQUENCE [LARGE SCALE GENOMIC DNA]</scope>
    <source>
        <strain evidence="7 8">29B2s-10</strain>
    </source>
</reference>
<dbReference type="PANTHER" id="PTHR11530:SF11">
    <property type="entry name" value="D-ASPARTATE OXIDASE"/>
    <property type="match status" value="1"/>
</dbReference>
<keyword evidence="3" id="KW-0285">Flavoprotein</keyword>
<dbReference type="Gene3D" id="3.30.9.10">
    <property type="entry name" value="D-Amino Acid Oxidase, subunit A, domain 2"/>
    <property type="match status" value="1"/>
</dbReference>
<organism evidence="7 8">
    <name type="scientific">[Candida] anglica</name>
    <dbReference type="NCBI Taxonomy" id="148631"/>
    <lineage>
        <taxon>Eukaryota</taxon>
        <taxon>Fungi</taxon>
        <taxon>Dikarya</taxon>
        <taxon>Ascomycota</taxon>
        <taxon>Saccharomycotina</taxon>
        <taxon>Pichiomycetes</taxon>
        <taxon>Debaryomycetaceae</taxon>
        <taxon>Kurtzmaniella</taxon>
    </lineage>
</organism>
<evidence type="ECO:0000259" key="6">
    <source>
        <dbReference type="Pfam" id="PF01266"/>
    </source>
</evidence>
<dbReference type="Pfam" id="PF01266">
    <property type="entry name" value="DAO"/>
    <property type="match status" value="1"/>
</dbReference>
<name>A0ABP0EGR6_9ASCO</name>
<protein>
    <recommendedName>
        <fullName evidence="6">FAD dependent oxidoreductase domain-containing protein</fullName>
    </recommendedName>
</protein>
<feature type="domain" description="FAD dependent oxidoreductase" evidence="6">
    <location>
        <begin position="4"/>
        <end position="340"/>
    </location>
</feature>
<keyword evidence="5" id="KW-0560">Oxidoreductase</keyword>
<keyword evidence="8" id="KW-1185">Reference proteome</keyword>
<sequence length="345" mass="38088">MTEFVVVGCGVIGLYTVACLIEKGVEPTKISIIAEHLPGDQSIQYASPYAGAYFSASVEMELLPYSNYTYQNLPKIQEMLKNISSPIGLGMCPSTEYLDEEMSKEELDKVSEVIEDWEYLPKEKVEKISPGSKCAIKYKAWIFNSPLFISSLLKSHKARGVSVLRKKLLNISEAYSESTKVVFNCTGNGSATLAGVLDVKVYPTRGQVVVISAPHITECFSKWDDDSTYIIKRPDSQLNEVILGGFYQKNVSDATTYGYETDDILLRTTKLYPKLLLDNPWGNTISDLQILRVVAGARPSRNGGVRIEKEILDKKRILIHNYGAGGCGYLSGLGMAHAAVSLLDE</sequence>
<dbReference type="SUPFAM" id="SSF51971">
    <property type="entry name" value="Nucleotide-binding domain"/>
    <property type="match status" value="1"/>
</dbReference>
<keyword evidence="4" id="KW-0274">FAD</keyword>
<evidence type="ECO:0000256" key="2">
    <source>
        <dbReference type="ARBA" id="ARBA00006730"/>
    </source>
</evidence>
<dbReference type="InterPro" id="IPR023209">
    <property type="entry name" value="DAO"/>
</dbReference>
<evidence type="ECO:0000256" key="5">
    <source>
        <dbReference type="ARBA" id="ARBA00023002"/>
    </source>
</evidence>
<evidence type="ECO:0000256" key="3">
    <source>
        <dbReference type="ARBA" id="ARBA00022630"/>
    </source>
</evidence>
<dbReference type="EMBL" id="OZ004257">
    <property type="protein sequence ID" value="CAK7906921.1"/>
    <property type="molecule type" value="Genomic_DNA"/>
</dbReference>
<dbReference type="PROSITE" id="PS00677">
    <property type="entry name" value="DAO"/>
    <property type="match status" value="1"/>
</dbReference>
<evidence type="ECO:0000256" key="1">
    <source>
        <dbReference type="ARBA" id="ARBA00001974"/>
    </source>
</evidence>
<dbReference type="Gene3D" id="3.40.50.720">
    <property type="entry name" value="NAD(P)-binding Rossmann-like Domain"/>
    <property type="match status" value="1"/>
</dbReference>
<dbReference type="InterPro" id="IPR006181">
    <property type="entry name" value="D-amino_acid_oxidase_CS"/>
</dbReference>
<dbReference type="PIRSF" id="PIRSF000189">
    <property type="entry name" value="D-aa_oxidase"/>
    <property type="match status" value="1"/>
</dbReference>
<proteinExistence type="inferred from homology"/>
<dbReference type="Proteomes" id="UP001497600">
    <property type="component" value="Chromosome E"/>
</dbReference>
<accession>A0ABP0EGR6</accession>
<comment type="cofactor">
    <cofactor evidence="1">
        <name>FAD</name>
        <dbReference type="ChEBI" id="CHEBI:57692"/>
    </cofactor>
</comment>